<proteinExistence type="predicted"/>
<protein>
    <submittedName>
        <fullName evidence="1">Uncharacterized protein</fullName>
    </submittedName>
</protein>
<dbReference type="AlphaFoldDB" id="E1RD21"/>
<dbReference type="RefSeq" id="WP_013329099.1">
    <property type="nucleotide sequence ID" value="NC_014507.1"/>
</dbReference>
<name>E1RD21_METP4</name>
<keyword evidence="2" id="KW-1185">Reference proteome</keyword>
<dbReference type="EMBL" id="CP002117">
    <property type="protein sequence ID" value="ADN35921.1"/>
    <property type="molecule type" value="Genomic_DNA"/>
</dbReference>
<evidence type="ECO:0000313" key="1">
    <source>
        <dbReference type="EMBL" id="ADN35921.1"/>
    </source>
</evidence>
<dbReference type="HOGENOM" id="CLU_2748167_0_0_2"/>
<dbReference type="KEGG" id="mpi:Mpet_1155"/>
<reference evidence="1 2" key="1">
    <citation type="journal article" date="2010" name="Stand. Genomic Sci.">
        <title>Complete genome sequence of Methanoplanus petrolearius type strain (SEBR 4847).</title>
        <authorList>
            <person name="Brambilla E."/>
            <person name="Djao O.D."/>
            <person name="Daligault H."/>
            <person name="Lapidus A."/>
            <person name="Lucas S."/>
            <person name="Hammon N."/>
            <person name="Nolan M."/>
            <person name="Tice H."/>
            <person name="Cheng J.F."/>
            <person name="Han C."/>
            <person name="Tapia R."/>
            <person name="Goodwin L."/>
            <person name="Pitluck S."/>
            <person name="Liolios K."/>
            <person name="Ivanova N."/>
            <person name="Mavromatis K."/>
            <person name="Mikhailova N."/>
            <person name="Pati A."/>
            <person name="Chen A."/>
            <person name="Palaniappan K."/>
            <person name="Land M."/>
            <person name="Hauser L."/>
            <person name="Chang Y.J."/>
            <person name="Jeffries C.D."/>
            <person name="Rohde M."/>
            <person name="Spring S."/>
            <person name="Sikorski J."/>
            <person name="Goker M."/>
            <person name="Woyke T."/>
            <person name="Bristow J."/>
            <person name="Eisen J.A."/>
            <person name="Markowitz V."/>
            <person name="Hugenholtz P."/>
            <person name="Kyrpides N.C."/>
            <person name="Klenk H.P."/>
        </authorList>
    </citation>
    <scope>NUCLEOTIDE SEQUENCE [LARGE SCALE GENOMIC DNA]</scope>
    <source>
        <strain evidence="2">DSM 11571 / OCM 486 / SEBR 4847</strain>
    </source>
</reference>
<accession>E1RD21</accession>
<organism evidence="1 2">
    <name type="scientific">Methanolacinia petrolearia (strain DSM 11571 / OCM 486 / SEBR 4847)</name>
    <name type="common">Methanoplanus petrolearius</name>
    <dbReference type="NCBI Taxonomy" id="679926"/>
    <lineage>
        <taxon>Archaea</taxon>
        <taxon>Methanobacteriati</taxon>
        <taxon>Methanobacteriota</taxon>
        <taxon>Stenosarchaea group</taxon>
        <taxon>Methanomicrobia</taxon>
        <taxon>Methanomicrobiales</taxon>
        <taxon>Methanomicrobiaceae</taxon>
        <taxon>Methanolacinia</taxon>
    </lineage>
</organism>
<dbReference type="GeneID" id="9743620"/>
<gene>
    <name evidence="1" type="ordered locus">Mpet_1155</name>
</gene>
<evidence type="ECO:0000313" key="2">
    <source>
        <dbReference type="Proteomes" id="UP000006565"/>
    </source>
</evidence>
<dbReference type="Proteomes" id="UP000006565">
    <property type="component" value="Chromosome"/>
</dbReference>
<dbReference type="OrthoDB" id="116300at2157"/>
<dbReference type="eggNOG" id="arCOG09596">
    <property type="taxonomic scope" value="Archaea"/>
</dbReference>
<sequence>MGYRWRNKQEVDEAVVVVMNSLDSEGTLKGWLVRTLKQSIADSDAALGTYFYEEIKAHAPAALKYFEVVEG</sequence>